<gene>
    <name evidence="1" type="ORF">FN976_23320</name>
</gene>
<dbReference type="AlphaFoldDB" id="A0A562ZIJ1"/>
<keyword evidence="2" id="KW-1185">Reference proteome</keyword>
<sequence length="366" mass="41220">MVQAVAAGVEAKATKIDPMLVPGVIGAELARHTSAMDSVLNAFRRTRSITRSQMGTLRTATAGIQRIGMYSQQLSRLAGGRLRQSHERVSLDELMRRALADNDWRYYEGGLQIEHHLQPVEVILDPSLLVTLLEVAVDCAARYGQVINLLLKIKNWPEHGLLTLKSRPHVATTQPAQGEQEEYLEWIMLLHLAQAMGVIVEREMYADHVLITIEFPRTVKKLEGLTAVEIDGGGDSSLMSESRPLAGHRVLLIAGDDKLRWDVRSVCEDMRLVLDVTPSCAQAIRYCELDKPHMIIIDERIRDEQFDMLREDLLRYDVNFPCIEIASKPNVVEVASWEGDRMSRISRDALRTQLSSIMAMELAKVF</sequence>
<dbReference type="RefSeq" id="WP_145895483.1">
    <property type="nucleotide sequence ID" value="NZ_VOBQ01000020.1"/>
</dbReference>
<proteinExistence type="predicted"/>
<dbReference type="OrthoDB" id="9149617at2"/>
<accession>A0A562ZIJ1</accession>
<evidence type="ECO:0000313" key="1">
    <source>
        <dbReference type="EMBL" id="TWO68207.1"/>
    </source>
</evidence>
<dbReference type="EMBL" id="VOBQ01000020">
    <property type="protein sequence ID" value="TWO68207.1"/>
    <property type="molecule type" value="Genomic_DNA"/>
</dbReference>
<organism evidence="1 2">
    <name type="scientific">Caenimonas sedimenti</name>
    <dbReference type="NCBI Taxonomy" id="2596921"/>
    <lineage>
        <taxon>Bacteria</taxon>
        <taxon>Pseudomonadati</taxon>
        <taxon>Pseudomonadota</taxon>
        <taxon>Betaproteobacteria</taxon>
        <taxon>Burkholderiales</taxon>
        <taxon>Comamonadaceae</taxon>
        <taxon>Caenimonas</taxon>
    </lineage>
</organism>
<dbReference type="Proteomes" id="UP000318199">
    <property type="component" value="Unassembled WGS sequence"/>
</dbReference>
<reference evidence="1 2" key="1">
    <citation type="submission" date="2019-07" db="EMBL/GenBank/DDBJ databases">
        <title>Caenimonas sedimenti sp. nov., isolated from activated sludge.</title>
        <authorList>
            <person name="Xu J."/>
        </authorList>
    </citation>
    <scope>NUCLEOTIDE SEQUENCE [LARGE SCALE GENOMIC DNA]</scope>
    <source>
        <strain evidence="1 2">HX-9-20</strain>
    </source>
</reference>
<evidence type="ECO:0000313" key="2">
    <source>
        <dbReference type="Proteomes" id="UP000318199"/>
    </source>
</evidence>
<protein>
    <submittedName>
        <fullName evidence="1">Uncharacterized protein</fullName>
    </submittedName>
</protein>
<name>A0A562ZIJ1_9BURK</name>
<comment type="caution">
    <text evidence="1">The sequence shown here is derived from an EMBL/GenBank/DDBJ whole genome shotgun (WGS) entry which is preliminary data.</text>
</comment>